<reference evidence="10 11" key="1">
    <citation type="journal article" date="2011" name="Stand. Genomic Sci.">
        <title>Complete genome sequence of the acetate-degrading sulfate reducer Desulfobacca acetoxidans type strain (ASRB2).</title>
        <authorList>
            <person name="Goker M."/>
            <person name="Teshima H."/>
            <person name="Lapidus A."/>
            <person name="Nolan M."/>
            <person name="Lucas S."/>
            <person name="Hammon N."/>
            <person name="Deshpande S."/>
            <person name="Cheng J.F."/>
            <person name="Tapia R."/>
            <person name="Han C."/>
            <person name="Goodwin L."/>
            <person name="Pitluck S."/>
            <person name="Huntemann M."/>
            <person name="Liolios K."/>
            <person name="Ivanova N."/>
            <person name="Pagani I."/>
            <person name="Mavromatis K."/>
            <person name="Ovchinikova G."/>
            <person name="Pati A."/>
            <person name="Chen A."/>
            <person name="Palaniappan K."/>
            <person name="Land M."/>
            <person name="Hauser L."/>
            <person name="Brambilla E.M."/>
            <person name="Rohde M."/>
            <person name="Spring S."/>
            <person name="Detter J.C."/>
            <person name="Woyke T."/>
            <person name="Bristow J."/>
            <person name="Eisen J.A."/>
            <person name="Markowitz V."/>
            <person name="Hugenholtz P."/>
            <person name="Kyrpides N.C."/>
            <person name="Klenk H.P."/>
        </authorList>
    </citation>
    <scope>NUCLEOTIDE SEQUENCE [LARGE SCALE GENOMIC DNA]</scope>
    <source>
        <strain evidence="11">ATCC 700848 / DSM 11109 / ASRB2</strain>
    </source>
</reference>
<dbReference type="AlphaFoldDB" id="F2NIB9"/>
<keyword evidence="4" id="KW-0997">Cell inner membrane</keyword>
<gene>
    <name evidence="10" type="ordered locus">Desac_2059</name>
</gene>
<dbReference type="HOGENOM" id="CLU_041737_1_1_7"/>
<protein>
    <submittedName>
        <fullName evidence="10">Uncharacterized protein</fullName>
    </submittedName>
</protein>
<dbReference type="RefSeq" id="WP_013706997.1">
    <property type="nucleotide sequence ID" value="NC_015388.1"/>
</dbReference>
<evidence type="ECO:0000313" key="10">
    <source>
        <dbReference type="EMBL" id="AEB09888.1"/>
    </source>
</evidence>
<dbReference type="PANTHER" id="PTHR30574:SF1">
    <property type="entry name" value="SULPHUR TRANSPORT DOMAIN-CONTAINING PROTEIN"/>
    <property type="match status" value="1"/>
</dbReference>
<comment type="subcellular location">
    <subcellularLocation>
        <location evidence="1">Cell inner membrane</location>
        <topology evidence="1">Multi-pass membrane protein</topology>
    </subcellularLocation>
</comment>
<dbReference type="eggNOG" id="COG2391">
    <property type="taxonomic scope" value="Bacteria"/>
</dbReference>
<proteinExistence type="inferred from homology"/>
<evidence type="ECO:0000256" key="4">
    <source>
        <dbReference type="ARBA" id="ARBA00022519"/>
    </source>
</evidence>
<dbReference type="OrthoDB" id="9814020at2"/>
<dbReference type="Proteomes" id="UP000000483">
    <property type="component" value="Chromosome"/>
</dbReference>
<dbReference type="STRING" id="880072.Desac_2059"/>
<accession>F2NIB9</accession>
<feature type="transmembrane region" description="Helical" evidence="9">
    <location>
        <begin position="12"/>
        <end position="32"/>
    </location>
</feature>
<dbReference type="KEGG" id="dao:Desac_2059"/>
<keyword evidence="2" id="KW-0813">Transport</keyword>
<evidence type="ECO:0000256" key="9">
    <source>
        <dbReference type="SAM" id="Phobius"/>
    </source>
</evidence>
<dbReference type="EMBL" id="CP002629">
    <property type="protein sequence ID" value="AEB09888.1"/>
    <property type="molecule type" value="Genomic_DNA"/>
</dbReference>
<dbReference type="PANTHER" id="PTHR30574">
    <property type="entry name" value="INNER MEMBRANE PROTEIN YEDE"/>
    <property type="match status" value="1"/>
</dbReference>
<evidence type="ECO:0000256" key="6">
    <source>
        <dbReference type="ARBA" id="ARBA00022989"/>
    </source>
</evidence>
<evidence type="ECO:0000256" key="5">
    <source>
        <dbReference type="ARBA" id="ARBA00022692"/>
    </source>
</evidence>
<evidence type="ECO:0000256" key="3">
    <source>
        <dbReference type="ARBA" id="ARBA00022475"/>
    </source>
</evidence>
<evidence type="ECO:0000256" key="2">
    <source>
        <dbReference type="ARBA" id="ARBA00022448"/>
    </source>
</evidence>
<feature type="transmembrane region" description="Helical" evidence="9">
    <location>
        <begin position="145"/>
        <end position="170"/>
    </location>
</feature>
<keyword evidence="5 9" id="KW-0812">Transmembrane</keyword>
<evidence type="ECO:0000256" key="8">
    <source>
        <dbReference type="ARBA" id="ARBA00035655"/>
    </source>
</evidence>
<keyword evidence="7 9" id="KW-0472">Membrane</keyword>
<sequence length="176" mass="18821">MAVNLLKHDGWNPYMAGALSGLAAIFSVWITGKYFGASTTFSKSAGMLEKIFSPERVASLAYFQKEIPQIDWQWMFVFGIFLGSLIAATTDGSFHGQAVPDMWYQRFGPHPVKRGLAAFGGGIVAILGARLAGGCPSGHGLSGSMQLAVSSFIVLICFFLGGVLMARLLYGRGETS</sequence>
<keyword evidence="3" id="KW-1003">Cell membrane</keyword>
<evidence type="ECO:0000313" key="11">
    <source>
        <dbReference type="Proteomes" id="UP000000483"/>
    </source>
</evidence>
<dbReference type="Pfam" id="PF04143">
    <property type="entry name" value="Sulf_transp"/>
    <property type="match status" value="1"/>
</dbReference>
<dbReference type="GO" id="GO:0005886">
    <property type="term" value="C:plasma membrane"/>
    <property type="evidence" value="ECO:0007669"/>
    <property type="project" value="UniProtKB-SubCell"/>
</dbReference>
<keyword evidence="6 9" id="KW-1133">Transmembrane helix</keyword>
<comment type="similarity">
    <text evidence="8">Belongs to the TsuA/YedE (TC 9.B.102) family.</text>
</comment>
<name>F2NIB9_DESAR</name>
<keyword evidence="11" id="KW-1185">Reference proteome</keyword>
<feature type="transmembrane region" description="Helical" evidence="9">
    <location>
        <begin position="115"/>
        <end position="133"/>
    </location>
</feature>
<dbReference type="InterPro" id="IPR007272">
    <property type="entry name" value="Sulf_transp_TsuA/YedE"/>
</dbReference>
<organism evidence="10 11">
    <name type="scientific">Desulfobacca acetoxidans (strain ATCC 700848 / DSM 11109 / ASRB2)</name>
    <dbReference type="NCBI Taxonomy" id="880072"/>
    <lineage>
        <taxon>Bacteria</taxon>
        <taxon>Pseudomonadati</taxon>
        <taxon>Thermodesulfobacteriota</taxon>
        <taxon>Desulfobaccia</taxon>
        <taxon>Desulfobaccales</taxon>
        <taxon>Desulfobaccaceae</taxon>
        <taxon>Desulfobacca</taxon>
    </lineage>
</organism>
<feature type="transmembrane region" description="Helical" evidence="9">
    <location>
        <begin position="72"/>
        <end position="94"/>
    </location>
</feature>
<evidence type="ECO:0000256" key="1">
    <source>
        <dbReference type="ARBA" id="ARBA00004429"/>
    </source>
</evidence>
<evidence type="ECO:0000256" key="7">
    <source>
        <dbReference type="ARBA" id="ARBA00023136"/>
    </source>
</evidence>
<reference evidence="11" key="2">
    <citation type="submission" date="2011-03" db="EMBL/GenBank/DDBJ databases">
        <title>The complete genome of Desulfobacca acetoxidans DSM 11109.</title>
        <authorList>
            <consortium name="US DOE Joint Genome Institute (JGI-PGF)"/>
            <person name="Lucas S."/>
            <person name="Copeland A."/>
            <person name="Lapidus A."/>
            <person name="Bruce D."/>
            <person name="Goodwin L."/>
            <person name="Pitluck S."/>
            <person name="Peters L."/>
            <person name="Kyrpides N."/>
            <person name="Mavromatis K."/>
            <person name="Ivanova N."/>
            <person name="Ovchinnikova G."/>
            <person name="Teshima H."/>
            <person name="Detter J.C."/>
            <person name="Han C."/>
            <person name="Land M."/>
            <person name="Hauser L."/>
            <person name="Markowitz V."/>
            <person name="Cheng J.-F."/>
            <person name="Hugenholtz P."/>
            <person name="Woyke T."/>
            <person name="Wu D."/>
            <person name="Spring S."/>
            <person name="Schueler E."/>
            <person name="Brambilla E."/>
            <person name="Klenk H.-P."/>
            <person name="Eisen J.A."/>
        </authorList>
    </citation>
    <scope>NUCLEOTIDE SEQUENCE [LARGE SCALE GENOMIC DNA]</scope>
    <source>
        <strain evidence="11">ATCC 700848 / DSM 11109 / ASRB2</strain>
    </source>
</reference>